<dbReference type="EMBL" id="JARAWJ010000044">
    <property type="protein sequence ID" value="MDX3042992.1"/>
    <property type="molecule type" value="Genomic_DNA"/>
</dbReference>
<feature type="compositionally biased region" description="Low complexity" evidence="1">
    <location>
        <begin position="178"/>
        <end position="190"/>
    </location>
</feature>
<dbReference type="RefSeq" id="WP_193381990.1">
    <property type="nucleotide sequence ID" value="NZ_JABXWF010000041.1"/>
</dbReference>
<evidence type="ECO:0000313" key="2">
    <source>
        <dbReference type="EMBL" id="MDX3042992.1"/>
    </source>
</evidence>
<dbReference type="Proteomes" id="UP001282474">
    <property type="component" value="Unassembled WGS sequence"/>
</dbReference>
<keyword evidence="3" id="KW-1185">Reference proteome</keyword>
<comment type="caution">
    <text evidence="2">The sequence shown here is derived from an EMBL/GenBank/DDBJ whole genome shotgun (WGS) entry which is preliminary data.</text>
</comment>
<evidence type="ECO:0000256" key="1">
    <source>
        <dbReference type="SAM" id="MobiDB-lite"/>
    </source>
</evidence>
<organism evidence="2 3">
    <name type="scientific">Streptomyces caniscabiei</name>
    <dbReference type="NCBI Taxonomy" id="2746961"/>
    <lineage>
        <taxon>Bacteria</taxon>
        <taxon>Bacillati</taxon>
        <taxon>Actinomycetota</taxon>
        <taxon>Actinomycetes</taxon>
        <taxon>Kitasatosporales</taxon>
        <taxon>Streptomycetaceae</taxon>
        <taxon>Streptomyces</taxon>
    </lineage>
</organism>
<feature type="compositionally biased region" description="Low complexity" evidence="1">
    <location>
        <begin position="204"/>
        <end position="213"/>
    </location>
</feature>
<dbReference type="Gene3D" id="3.30.70.2850">
    <property type="match status" value="1"/>
</dbReference>
<protein>
    <submittedName>
        <fullName evidence="2">ABC transporter substrate-binding protein</fullName>
    </submittedName>
</protein>
<evidence type="ECO:0000313" key="3">
    <source>
        <dbReference type="Proteomes" id="UP001282474"/>
    </source>
</evidence>
<sequence>MNNATMGAAVLGGYLLGRTKKAKLALGLGALLAGSQVRPGQLGKALDAPFLSDLTRQVRAELAGASKAAATSVLSSKADHLAGALHERTAGLRERAEGNGGAHDDEPEPEEEPEEEPEDETQEEGKDEDEGKAEDESQDEDEDDSEAESGSKAEGGSKRASRSGTRAKAGTGTGKSGGSRAAGAAGRKSAPQSRTTARPKKKTAGTTSRARSGSGSGSGTRSRRQDDG</sequence>
<feature type="compositionally biased region" description="Basic and acidic residues" evidence="1">
    <location>
        <begin position="88"/>
        <end position="97"/>
    </location>
</feature>
<feature type="region of interest" description="Disordered" evidence="1">
    <location>
        <begin position="88"/>
        <end position="228"/>
    </location>
</feature>
<proteinExistence type="predicted"/>
<accession>A0ABU4N1Y6</accession>
<gene>
    <name evidence="2" type="ORF">PV383_38315</name>
</gene>
<feature type="compositionally biased region" description="Acidic residues" evidence="1">
    <location>
        <begin position="105"/>
        <end position="147"/>
    </location>
</feature>
<reference evidence="2 3" key="1">
    <citation type="journal article" date="2023" name="Microb. Genom.">
        <title>Mesoterricola silvestris gen. nov., sp. nov., Mesoterricola sediminis sp. nov., Geothrix oryzae sp. nov., Geothrix edaphica sp. nov., Geothrix rubra sp. nov., and Geothrix limicola sp. nov., six novel members of Acidobacteriota isolated from soils.</title>
        <authorList>
            <person name="Weisberg A.J."/>
            <person name="Pearce E."/>
            <person name="Kramer C.G."/>
            <person name="Chang J.H."/>
            <person name="Clarke C.R."/>
        </authorList>
    </citation>
    <scope>NUCLEOTIDE SEQUENCE [LARGE SCALE GENOMIC DNA]</scope>
    <source>
        <strain evidence="2 3">NE20-4-1</strain>
    </source>
</reference>
<name>A0ABU4N1Y6_9ACTN</name>